<name>L5LHE1_MYODS</name>
<evidence type="ECO:0000313" key="3">
    <source>
        <dbReference type="Proteomes" id="UP000010556"/>
    </source>
</evidence>
<organism evidence="2 3">
    <name type="scientific">Myotis davidii</name>
    <name type="common">David's myotis</name>
    <dbReference type="NCBI Taxonomy" id="225400"/>
    <lineage>
        <taxon>Eukaryota</taxon>
        <taxon>Metazoa</taxon>
        <taxon>Chordata</taxon>
        <taxon>Craniata</taxon>
        <taxon>Vertebrata</taxon>
        <taxon>Euteleostomi</taxon>
        <taxon>Mammalia</taxon>
        <taxon>Eutheria</taxon>
        <taxon>Laurasiatheria</taxon>
        <taxon>Chiroptera</taxon>
        <taxon>Yangochiroptera</taxon>
        <taxon>Vespertilionidae</taxon>
        <taxon>Myotis</taxon>
    </lineage>
</organism>
<reference evidence="3" key="1">
    <citation type="journal article" date="2013" name="Science">
        <title>Comparative analysis of bat genomes provides insight into the evolution of flight and immunity.</title>
        <authorList>
            <person name="Zhang G."/>
            <person name="Cowled C."/>
            <person name="Shi Z."/>
            <person name="Huang Z."/>
            <person name="Bishop-Lilly K.A."/>
            <person name="Fang X."/>
            <person name="Wynne J.W."/>
            <person name="Xiong Z."/>
            <person name="Baker M.L."/>
            <person name="Zhao W."/>
            <person name="Tachedjian M."/>
            <person name="Zhu Y."/>
            <person name="Zhou P."/>
            <person name="Jiang X."/>
            <person name="Ng J."/>
            <person name="Yang L."/>
            <person name="Wu L."/>
            <person name="Xiao J."/>
            <person name="Feng Y."/>
            <person name="Chen Y."/>
            <person name="Sun X."/>
            <person name="Zhang Y."/>
            <person name="Marsh G.A."/>
            <person name="Crameri G."/>
            <person name="Broder C.C."/>
            <person name="Frey K.G."/>
            <person name="Wang L.F."/>
            <person name="Wang J."/>
        </authorList>
    </citation>
    <scope>NUCLEOTIDE SEQUENCE [LARGE SCALE GENOMIC DNA]</scope>
</reference>
<keyword evidence="3" id="KW-1185">Reference proteome</keyword>
<sequence length="88" mass="9583">MSLHLVTNGQIPFEVCRVEMSFQNKAGAPLRKASDERQLTDVQADGPADTCGARAHRHEDQATHYDDMGGHKSQQAASSRSSGQKLFA</sequence>
<proteinExistence type="predicted"/>
<feature type="compositionally biased region" description="Basic and acidic residues" evidence="1">
    <location>
        <begin position="57"/>
        <end position="70"/>
    </location>
</feature>
<gene>
    <name evidence="2" type="ORF">MDA_GLEAN10020721</name>
</gene>
<evidence type="ECO:0000313" key="2">
    <source>
        <dbReference type="EMBL" id="ELK25321.1"/>
    </source>
</evidence>
<dbReference type="EMBL" id="KB112110">
    <property type="protein sequence ID" value="ELK25321.1"/>
    <property type="molecule type" value="Genomic_DNA"/>
</dbReference>
<dbReference type="Proteomes" id="UP000010556">
    <property type="component" value="Unassembled WGS sequence"/>
</dbReference>
<feature type="region of interest" description="Disordered" evidence="1">
    <location>
        <begin position="28"/>
        <end position="88"/>
    </location>
</feature>
<evidence type="ECO:0000256" key="1">
    <source>
        <dbReference type="SAM" id="MobiDB-lite"/>
    </source>
</evidence>
<accession>L5LHE1</accession>
<feature type="compositionally biased region" description="Low complexity" evidence="1">
    <location>
        <begin position="73"/>
        <end position="82"/>
    </location>
</feature>
<dbReference type="AlphaFoldDB" id="L5LHE1"/>
<protein>
    <submittedName>
        <fullName evidence="2">Uncharacterized protein</fullName>
    </submittedName>
</protein>